<accession>A0A365XSM2</accession>
<dbReference type="SUPFAM" id="SSF52833">
    <property type="entry name" value="Thioredoxin-like"/>
    <property type="match status" value="1"/>
</dbReference>
<dbReference type="Gene3D" id="3.40.30.10">
    <property type="entry name" value="Glutaredoxin"/>
    <property type="match status" value="1"/>
</dbReference>
<dbReference type="PROSITE" id="PS51257">
    <property type="entry name" value="PROKAR_LIPOPROTEIN"/>
    <property type="match status" value="1"/>
</dbReference>
<evidence type="ECO:0000313" key="3">
    <source>
        <dbReference type="Proteomes" id="UP000253410"/>
    </source>
</evidence>
<protein>
    <recommendedName>
        <fullName evidence="1">Alkyl hydroperoxide reductase subunit C/ Thiol specific antioxidant domain-containing protein</fullName>
    </recommendedName>
</protein>
<reference evidence="2 3" key="1">
    <citation type="submission" date="2018-05" db="EMBL/GenBank/DDBJ databases">
        <title>Chitinophaga sp. K3CV102501T nov., isolated from isolated from a monsoon evergreen broad-leaved forest soil.</title>
        <authorList>
            <person name="Lv Y."/>
        </authorList>
    </citation>
    <scope>NUCLEOTIDE SEQUENCE [LARGE SCALE GENOMIC DNA]</scope>
    <source>
        <strain evidence="2 3">GDMCC 1.1325</strain>
    </source>
</reference>
<name>A0A365XSM2_9BACT</name>
<evidence type="ECO:0000259" key="1">
    <source>
        <dbReference type="Pfam" id="PF00578"/>
    </source>
</evidence>
<evidence type="ECO:0000313" key="2">
    <source>
        <dbReference type="EMBL" id="RBL89349.1"/>
    </source>
</evidence>
<sequence length="165" mass="18836">MNVKLILLLSFFVLFCACREKLLDNGHVVGEDMPSIELQLTDSITLVNLRSVSQNNSVVAIYFDPYCDFCRAETESILKNINRFGSTQIVFITSSSLDNMVMYSKKYGLEKYSNIHIGRDRERKYSKVYDVKGFPHISIFSKDHKLNTLYFNAVGVEKILAGLSE</sequence>
<comment type="caution">
    <text evidence="2">The sequence shown here is derived from an EMBL/GenBank/DDBJ whole genome shotgun (WGS) entry which is preliminary data.</text>
</comment>
<dbReference type="OrthoDB" id="662072at2"/>
<gene>
    <name evidence="2" type="ORF">DF182_22780</name>
</gene>
<organism evidence="2 3">
    <name type="scientific">Chitinophaga flava</name>
    <dbReference type="NCBI Taxonomy" id="2259036"/>
    <lineage>
        <taxon>Bacteria</taxon>
        <taxon>Pseudomonadati</taxon>
        <taxon>Bacteroidota</taxon>
        <taxon>Chitinophagia</taxon>
        <taxon>Chitinophagales</taxon>
        <taxon>Chitinophagaceae</taxon>
        <taxon>Chitinophaga</taxon>
    </lineage>
</organism>
<dbReference type="GO" id="GO:0016209">
    <property type="term" value="F:antioxidant activity"/>
    <property type="evidence" value="ECO:0007669"/>
    <property type="project" value="InterPro"/>
</dbReference>
<dbReference type="GO" id="GO:0016491">
    <property type="term" value="F:oxidoreductase activity"/>
    <property type="evidence" value="ECO:0007669"/>
    <property type="project" value="InterPro"/>
</dbReference>
<proteinExistence type="predicted"/>
<keyword evidence="3" id="KW-1185">Reference proteome</keyword>
<feature type="domain" description="Alkyl hydroperoxide reductase subunit C/ Thiol specific antioxidant" evidence="1">
    <location>
        <begin position="29"/>
        <end position="145"/>
    </location>
</feature>
<dbReference type="RefSeq" id="WP_113618093.1">
    <property type="nucleotide sequence ID" value="NZ_QFFJ01000002.1"/>
</dbReference>
<dbReference type="Pfam" id="PF00578">
    <property type="entry name" value="AhpC-TSA"/>
    <property type="match status" value="1"/>
</dbReference>
<dbReference type="InterPro" id="IPR000866">
    <property type="entry name" value="AhpC/TSA"/>
</dbReference>
<dbReference type="Proteomes" id="UP000253410">
    <property type="component" value="Unassembled WGS sequence"/>
</dbReference>
<dbReference type="AlphaFoldDB" id="A0A365XSM2"/>
<dbReference type="InterPro" id="IPR036249">
    <property type="entry name" value="Thioredoxin-like_sf"/>
</dbReference>
<dbReference type="EMBL" id="QFFJ01000002">
    <property type="protein sequence ID" value="RBL89349.1"/>
    <property type="molecule type" value="Genomic_DNA"/>
</dbReference>